<keyword evidence="5 8" id="KW-0472">Membrane</keyword>
<evidence type="ECO:0000256" key="6">
    <source>
        <dbReference type="ARBA" id="ARBA00023170"/>
    </source>
</evidence>
<evidence type="ECO:0000256" key="8">
    <source>
        <dbReference type="SAM" id="Phobius"/>
    </source>
</evidence>
<dbReference type="OrthoDB" id="7852744at2759"/>
<feature type="transmembrane region" description="Helical" evidence="8">
    <location>
        <begin position="518"/>
        <end position="545"/>
    </location>
</feature>
<feature type="transmembrane region" description="Helical" evidence="8">
    <location>
        <begin position="290"/>
        <end position="313"/>
    </location>
</feature>
<dbReference type="GO" id="GO:0005886">
    <property type="term" value="C:plasma membrane"/>
    <property type="evidence" value="ECO:0007669"/>
    <property type="project" value="UniProtKB-SubCell"/>
</dbReference>
<evidence type="ECO:0000256" key="7">
    <source>
        <dbReference type="ARBA" id="ARBA00023180"/>
    </source>
</evidence>
<organism evidence="9 10">
    <name type="scientific">Drosophila kikkawai</name>
    <name type="common">Fruit fly</name>
    <dbReference type="NCBI Taxonomy" id="30033"/>
    <lineage>
        <taxon>Eukaryota</taxon>
        <taxon>Metazoa</taxon>
        <taxon>Ecdysozoa</taxon>
        <taxon>Arthropoda</taxon>
        <taxon>Hexapoda</taxon>
        <taxon>Insecta</taxon>
        <taxon>Pterygota</taxon>
        <taxon>Neoptera</taxon>
        <taxon>Endopterygota</taxon>
        <taxon>Diptera</taxon>
        <taxon>Brachycera</taxon>
        <taxon>Muscomorpha</taxon>
        <taxon>Ephydroidea</taxon>
        <taxon>Drosophilidae</taxon>
        <taxon>Drosophila</taxon>
        <taxon>Sophophora</taxon>
    </lineage>
</organism>
<keyword evidence="2" id="KW-1003">Cell membrane</keyword>
<accession>A0A6P4IS25</accession>
<comment type="subcellular location">
    <subcellularLocation>
        <location evidence="1">Cell membrane</location>
        <topology evidence="1">Multi-pass membrane protein</topology>
    </subcellularLocation>
</comment>
<name>A0A6P4IS25_DROKI</name>
<dbReference type="Proteomes" id="UP001652661">
    <property type="component" value="Chromosome 3R"/>
</dbReference>
<keyword evidence="9" id="KW-1185">Reference proteome</keyword>
<dbReference type="InterPro" id="IPR052192">
    <property type="entry name" value="Insect_Ionotropic_Sensory_Rcpt"/>
</dbReference>
<dbReference type="SUPFAM" id="SSF53850">
    <property type="entry name" value="Periplasmic binding protein-like II"/>
    <property type="match status" value="1"/>
</dbReference>
<proteinExistence type="predicted"/>
<keyword evidence="3 8" id="KW-0812">Transmembrane</keyword>
<evidence type="ECO:0000256" key="1">
    <source>
        <dbReference type="ARBA" id="ARBA00004651"/>
    </source>
</evidence>
<dbReference type="GeneID" id="108080899"/>
<dbReference type="PANTHER" id="PTHR42643:SF41">
    <property type="entry name" value="IONOTROPIC RECEPTOR 20A-RELATED"/>
    <property type="match status" value="1"/>
</dbReference>
<keyword evidence="4 8" id="KW-1133">Transmembrane helix</keyword>
<evidence type="ECO:0000256" key="3">
    <source>
        <dbReference type="ARBA" id="ARBA00022692"/>
    </source>
</evidence>
<keyword evidence="7" id="KW-0325">Glycoprotein</keyword>
<reference evidence="10" key="1">
    <citation type="submission" date="2025-08" db="UniProtKB">
        <authorList>
            <consortium name="RefSeq"/>
        </authorList>
    </citation>
    <scope>IDENTIFICATION</scope>
    <source>
        <strain evidence="10">14028-0561.14</strain>
        <tissue evidence="10">Whole fly</tissue>
    </source>
</reference>
<dbReference type="PANTHER" id="PTHR42643">
    <property type="entry name" value="IONOTROPIC RECEPTOR 20A-RELATED"/>
    <property type="match status" value="1"/>
</dbReference>
<evidence type="ECO:0000256" key="4">
    <source>
        <dbReference type="ARBA" id="ARBA00022989"/>
    </source>
</evidence>
<keyword evidence="6" id="KW-0675">Receptor</keyword>
<evidence type="ECO:0000256" key="5">
    <source>
        <dbReference type="ARBA" id="ARBA00023136"/>
    </source>
</evidence>
<dbReference type="RefSeq" id="XP_017031290.1">
    <property type="nucleotide sequence ID" value="XM_017175801.1"/>
</dbReference>
<evidence type="ECO:0000256" key="2">
    <source>
        <dbReference type="ARBA" id="ARBA00022475"/>
    </source>
</evidence>
<dbReference type="AlphaFoldDB" id="A0A6P4IS25"/>
<gene>
    <name evidence="10" type="primary">LOC108080899</name>
</gene>
<sequence>MSPRSSSLHTNLVGLISRNHDLTSVFFFAPLLEKCRLEETLSSAFLQLPWVIWRSESTLILNEILGEGLLVLACLPGQRWRNALSNLSQNMRFLRQARLLIELDVGTNDLLAHQVLEFCQSQDMINTIAIFDDFAETQTVFSFESFPKFEMLRNFFTENTQVTSLYPYKMLNLHGSKIRTMPDYSEPNTILYKDKQGNKKILGYLWDMLEAYARKYNAQLQIVNKGVDERPLNLKEAFDFAKNGIIDVGASIQPMVMGRQNRFRELSYPVDLSSWCTMLPVERDLQVSELLARLLPLPTLLLLAVLWICYEALRGRWRHHKRLQNIGWLLMVTVLSSNYLGKLLSLLADPPSVAPIDSLAVMIESPIRIYFVSAEYTDLDFTKRTKYSAAFRLTTTSKDIIEMRNSLNTSFAYSVTSAKWKLYEEQQKRSSRPLFRYSTSPDLCFYEMFPFGLVIPENSVHRAPLHHTTLQLWQSGLYNLWMSRSFFYMVKAGKISFSNLRGLYQANTLSVMDLRKIFLMYGAGMLCSLTLFISEVIVGCVKLWLGFY</sequence>
<evidence type="ECO:0000313" key="10">
    <source>
        <dbReference type="RefSeq" id="XP_017031290.1"/>
    </source>
</evidence>
<protein>
    <submittedName>
        <fullName evidence="10">Uncharacterized protein</fullName>
    </submittedName>
</protein>
<evidence type="ECO:0000313" key="9">
    <source>
        <dbReference type="Proteomes" id="UP001652661"/>
    </source>
</evidence>